<name>A0AC35GD97_9BILA</name>
<organism evidence="1 2">
    <name type="scientific">Panagrolaimus sp. PS1159</name>
    <dbReference type="NCBI Taxonomy" id="55785"/>
    <lineage>
        <taxon>Eukaryota</taxon>
        <taxon>Metazoa</taxon>
        <taxon>Ecdysozoa</taxon>
        <taxon>Nematoda</taxon>
        <taxon>Chromadorea</taxon>
        <taxon>Rhabditida</taxon>
        <taxon>Tylenchina</taxon>
        <taxon>Panagrolaimomorpha</taxon>
        <taxon>Panagrolaimoidea</taxon>
        <taxon>Panagrolaimidae</taxon>
        <taxon>Panagrolaimus</taxon>
    </lineage>
</organism>
<sequence length="89" mass="9570">MSSNESNASSGTNSPANEPARANNKEDFGAKRQALATLSHLALELGELLIYDKESAVRGTLQNGDTHVNLTTNIFGLKTTACDIHLYHL</sequence>
<evidence type="ECO:0000313" key="2">
    <source>
        <dbReference type="WBParaSite" id="PS1159_v2.g4112.t1"/>
    </source>
</evidence>
<dbReference type="WBParaSite" id="PS1159_v2.g4112.t1">
    <property type="protein sequence ID" value="PS1159_v2.g4112.t1"/>
    <property type="gene ID" value="PS1159_v2.g4112"/>
</dbReference>
<protein>
    <submittedName>
        <fullName evidence="2">LSM domain-containing protein</fullName>
    </submittedName>
</protein>
<reference evidence="2" key="1">
    <citation type="submission" date="2022-11" db="UniProtKB">
        <authorList>
            <consortium name="WormBaseParasite"/>
        </authorList>
    </citation>
    <scope>IDENTIFICATION</scope>
</reference>
<proteinExistence type="predicted"/>
<evidence type="ECO:0000313" key="1">
    <source>
        <dbReference type="Proteomes" id="UP000887580"/>
    </source>
</evidence>
<accession>A0AC35GD97</accession>
<dbReference type="Proteomes" id="UP000887580">
    <property type="component" value="Unplaced"/>
</dbReference>